<dbReference type="SUPFAM" id="SSF117130">
    <property type="entry name" value="CsrA-like"/>
    <property type="match status" value="1"/>
</dbReference>
<reference evidence="2" key="1">
    <citation type="journal article" date="2017" name="Environ. Microbiol. Rep.">
        <title>Genetic Diversity of Marine Anaerobic Ammonium-Oxidizing Bacteria as Revealed by Genomic and Proteomic Analyses of 'Candidatus Scalindua japonica'.</title>
        <authorList>
            <person name="Oshiki M."/>
            <person name="Mizuto K."/>
            <person name="Kimura Z."/>
            <person name="Kindaichi T."/>
            <person name="Satoh H."/>
            <person name="Okabe S."/>
        </authorList>
    </citation>
    <scope>NUCLEOTIDE SEQUENCE [LARGE SCALE GENOMIC DNA]</scope>
    <source>
        <strain evidence="2">husup-a2</strain>
    </source>
</reference>
<evidence type="ECO:0000313" key="2">
    <source>
        <dbReference type="Proteomes" id="UP000218542"/>
    </source>
</evidence>
<evidence type="ECO:0000313" key="1">
    <source>
        <dbReference type="EMBL" id="GAX59314.1"/>
    </source>
</evidence>
<dbReference type="Pfam" id="PF02599">
    <property type="entry name" value="CsrA"/>
    <property type="match status" value="1"/>
</dbReference>
<proteinExistence type="predicted"/>
<dbReference type="GO" id="GO:0006402">
    <property type="term" value="P:mRNA catabolic process"/>
    <property type="evidence" value="ECO:0007669"/>
    <property type="project" value="InterPro"/>
</dbReference>
<dbReference type="OrthoDB" id="289081at2"/>
<comment type="caution">
    <text evidence="1">The sequence shown here is derived from an EMBL/GenBank/DDBJ whole genome shotgun (WGS) entry which is preliminary data.</text>
</comment>
<dbReference type="AlphaFoldDB" id="A0A286TTW0"/>
<dbReference type="InterPro" id="IPR036107">
    <property type="entry name" value="CsrA_sf"/>
</dbReference>
<dbReference type="RefSeq" id="WP_096892447.1">
    <property type="nucleotide sequence ID" value="NZ_BAOS01000001.1"/>
</dbReference>
<accession>A0A286TTW0</accession>
<keyword evidence="2" id="KW-1185">Reference proteome</keyword>
<dbReference type="InterPro" id="IPR003751">
    <property type="entry name" value="CsrA"/>
</dbReference>
<dbReference type="Gene3D" id="2.60.40.4380">
    <property type="entry name" value="Translational regulator CsrA"/>
    <property type="match status" value="1"/>
</dbReference>
<name>A0A286TTW0_9BACT</name>
<gene>
    <name evidence="1" type="ORF">SCALIN_C01_0245</name>
</gene>
<dbReference type="Proteomes" id="UP000218542">
    <property type="component" value="Unassembled WGS sequence"/>
</dbReference>
<sequence length="120" mass="13601">MLVLNRRFGESLIIRGDIKITAERISKKQVKICMKAPKGVIMKREKACKKIQVGNLLHSDSVLHNDSSIQNLLHHYRDNFLLKTAVGKILTVLFYWTSASAVEALNDNPGLIKEARFLID</sequence>
<dbReference type="GO" id="GO:0006109">
    <property type="term" value="P:regulation of carbohydrate metabolic process"/>
    <property type="evidence" value="ECO:0007669"/>
    <property type="project" value="InterPro"/>
</dbReference>
<organism evidence="1 2">
    <name type="scientific">Candidatus Scalindua japonica</name>
    <dbReference type="NCBI Taxonomy" id="1284222"/>
    <lineage>
        <taxon>Bacteria</taxon>
        <taxon>Pseudomonadati</taxon>
        <taxon>Planctomycetota</taxon>
        <taxon>Candidatus Brocadiia</taxon>
        <taxon>Candidatus Brocadiales</taxon>
        <taxon>Candidatus Scalinduaceae</taxon>
        <taxon>Candidatus Scalindua</taxon>
    </lineage>
</organism>
<dbReference type="EMBL" id="BAOS01000001">
    <property type="protein sequence ID" value="GAX59314.1"/>
    <property type="molecule type" value="Genomic_DNA"/>
</dbReference>
<protein>
    <submittedName>
        <fullName evidence="1">Carbon storage regulator</fullName>
    </submittedName>
</protein>
<dbReference type="GO" id="GO:0003723">
    <property type="term" value="F:RNA binding"/>
    <property type="evidence" value="ECO:0007669"/>
    <property type="project" value="InterPro"/>
</dbReference>